<feature type="transmembrane region" description="Helical" evidence="13">
    <location>
        <begin position="78"/>
        <end position="99"/>
    </location>
</feature>
<evidence type="ECO:0000256" key="5">
    <source>
        <dbReference type="ARBA" id="ARBA00022692"/>
    </source>
</evidence>
<dbReference type="Proteomes" id="UP000255213">
    <property type="component" value="Unassembled WGS sequence"/>
</dbReference>
<gene>
    <name evidence="14" type="ORF">BU200_03430</name>
    <name evidence="15" type="ORF">NCTC12957_02013</name>
</gene>
<keyword evidence="6" id="KW-0631">Potassium channel</keyword>
<dbReference type="EMBL" id="UHEN01000001">
    <property type="protein sequence ID" value="SUN08418.1"/>
    <property type="molecule type" value="Genomic_DNA"/>
</dbReference>
<dbReference type="Pfam" id="PF06736">
    <property type="entry name" value="TMEM175"/>
    <property type="match status" value="1"/>
</dbReference>
<evidence type="ECO:0000313" key="17">
    <source>
        <dbReference type="Proteomes" id="UP000255213"/>
    </source>
</evidence>
<proteinExistence type="inferred from homology"/>
<protein>
    <submittedName>
        <fullName evidence="15">Membrane protein</fullName>
    </submittedName>
</protein>
<reference evidence="15 17" key="3">
    <citation type="submission" date="2018-06" db="EMBL/GenBank/DDBJ databases">
        <authorList>
            <consortium name="Pathogen Informatics"/>
            <person name="Doyle S."/>
        </authorList>
    </citation>
    <scope>NUCLEOTIDE SEQUENCE [LARGE SCALE GENOMIC DNA]</scope>
    <source>
        <strain evidence="15 17">NCTC12957</strain>
    </source>
</reference>
<evidence type="ECO:0000256" key="3">
    <source>
        <dbReference type="ARBA" id="ARBA00022448"/>
    </source>
</evidence>
<evidence type="ECO:0000256" key="8">
    <source>
        <dbReference type="ARBA" id="ARBA00022989"/>
    </source>
</evidence>
<keyword evidence="3" id="KW-0813">Transport</keyword>
<evidence type="ECO:0000313" key="16">
    <source>
        <dbReference type="Proteomes" id="UP000186437"/>
    </source>
</evidence>
<keyword evidence="4" id="KW-0633">Potassium transport</keyword>
<evidence type="ECO:0000256" key="13">
    <source>
        <dbReference type="SAM" id="Phobius"/>
    </source>
</evidence>
<dbReference type="PANTHER" id="PTHR31462">
    <property type="entry name" value="ENDOSOMAL/LYSOSOMAL POTASSIUM CHANNEL TMEM175"/>
    <property type="match status" value="1"/>
</dbReference>
<keyword evidence="9" id="KW-0406">Ion transport</keyword>
<comment type="subcellular location">
    <subcellularLocation>
        <location evidence="1">Membrane</location>
        <topology evidence="1">Multi-pass membrane protein</topology>
    </subcellularLocation>
</comment>
<evidence type="ECO:0000256" key="4">
    <source>
        <dbReference type="ARBA" id="ARBA00022538"/>
    </source>
</evidence>
<evidence type="ECO:0000256" key="12">
    <source>
        <dbReference type="ARBA" id="ARBA00034430"/>
    </source>
</evidence>
<name>A0A1Q8EEJ3_STRAI</name>
<evidence type="ECO:0000256" key="2">
    <source>
        <dbReference type="ARBA" id="ARBA00006920"/>
    </source>
</evidence>
<sequence length="187" mass="20961">MSSSRLEAFSDGVLAIIITIMVLELKVPEVDNIAGLTSLIPSILAYILSFLYVAIYWNNHHHLAKGITAVNPNILWANMLWLLSISFIPWATAWLATFYTSALPVMVYCLVLLMVAMTYLILQNQITKGNPALRKKIGRDRKGKLSIVLYLISVAVSPVFSSLSLLCVVLVAIMWLIPDQRIEQLFR</sequence>
<feature type="transmembrane region" description="Helical" evidence="13">
    <location>
        <begin position="33"/>
        <end position="57"/>
    </location>
</feature>
<dbReference type="Proteomes" id="UP000186437">
    <property type="component" value="Unassembled WGS sequence"/>
</dbReference>
<evidence type="ECO:0000256" key="10">
    <source>
        <dbReference type="ARBA" id="ARBA00023136"/>
    </source>
</evidence>
<reference evidence="16" key="2">
    <citation type="submission" date="2016-12" db="EMBL/GenBank/DDBJ databases">
        <authorList>
            <person name="Gulvik C.A."/>
        </authorList>
    </citation>
    <scope>NUCLEOTIDE SEQUENCE [LARGE SCALE GENOMIC DNA]</scope>
    <source>
        <strain evidence="16">ATCC 51725</strain>
    </source>
</reference>
<dbReference type="GO" id="GO:0016020">
    <property type="term" value="C:membrane"/>
    <property type="evidence" value="ECO:0007669"/>
    <property type="project" value="UniProtKB-SubCell"/>
</dbReference>
<evidence type="ECO:0000256" key="9">
    <source>
        <dbReference type="ARBA" id="ARBA00023065"/>
    </source>
</evidence>
<dbReference type="GO" id="GO:0015252">
    <property type="term" value="F:proton channel activity"/>
    <property type="evidence" value="ECO:0007669"/>
    <property type="project" value="InterPro"/>
</dbReference>
<dbReference type="GO" id="GO:0005267">
    <property type="term" value="F:potassium channel activity"/>
    <property type="evidence" value="ECO:0007669"/>
    <property type="project" value="UniProtKB-KW"/>
</dbReference>
<comment type="similarity">
    <text evidence="2">Belongs to the TMEM175 family.</text>
</comment>
<dbReference type="InterPro" id="IPR010617">
    <property type="entry name" value="TMEM175-like"/>
</dbReference>
<feature type="transmembrane region" description="Helical" evidence="13">
    <location>
        <begin position="147"/>
        <end position="177"/>
    </location>
</feature>
<accession>A0A1Q8EEJ3</accession>
<evidence type="ECO:0000256" key="1">
    <source>
        <dbReference type="ARBA" id="ARBA00004141"/>
    </source>
</evidence>
<comment type="catalytic activity">
    <reaction evidence="12">
        <text>K(+)(in) = K(+)(out)</text>
        <dbReference type="Rhea" id="RHEA:29463"/>
        <dbReference type="ChEBI" id="CHEBI:29103"/>
    </reaction>
</comment>
<dbReference type="PANTHER" id="PTHR31462:SF5">
    <property type="entry name" value="ENDOSOMAL_LYSOSOMAL PROTON CHANNEL TMEM175"/>
    <property type="match status" value="1"/>
</dbReference>
<reference evidence="14" key="1">
    <citation type="submission" date="2016-12" db="EMBL/GenBank/DDBJ databases">
        <authorList>
            <person name="Song W.-J."/>
            <person name="Kurnit D.M."/>
        </authorList>
    </citation>
    <scope>NUCLEOTIDE SEQUENCE [LARGE SCALE GENOMIC DNA]</scope>
    <source>
        <strain evidence="14">ATCC 51725</strain>
    </source>
</reference>
<keyword evidence="11" id="KW-0407">Ion channel</keyword>
<feature type="transmembrane region" description="Helical" evidence="13">
    <location>
        <begin position="105"/>
        <end position="126"/>
    </location>
</feature>
<evidence type="ECO:0000313" key="15">
    <source>
        <dbReference type="EMBL" id="SUN08418.1"/>
    </source>
</evidence>
<dbReference type="AlphaFoldDB" id="A0A1Q8EEJ3"/>
<keyword evidence="10 13" id="KW-0472">Membrane</keyword>
<dbReference type="OrthoDB" id="7626281at2"/>
<dbReference type="EMBL" id="MSJL01000010">
    <property type="protein sequence ID" value="OLF50215.1"/>
    <property type="molecule type" value="Genomic_DNA"/>
</dbReference>
<evidence type="ECO:0000256" key="7">
    <source>
        <dbReference type="ARBA" id="ARBA00022958"/>
    </source>
</evidence>
<evidence type="ECO:0000256" key="11">
    <source>
        <dbReference type="ARBA" id="ARBA00023303"/>
    </source>
</evidence>
<organism evidence="14 16">
    <name type="scientific">Streptococcus acidominimus</name>
    <dbReference type="NCBI Taxonomy" id="1326"/>
    <lineage>
        <taxon>Bacteria</taxon>
        <taxon>Bacillati</taxon>
        <taxon>Bacillota</taxon>
        <taxon>Bacilli</taxon>
        <taxon>Lactobacillales</taxon>
        <taxon>Streptococcaceae</taxon>
        <taxon>Streptococcus</taxon>
    </lineage>
</organism>
<keyword evidence="8 13" id="KW-1133">Transmembrane helix</keyword>
<keyword evidence="7" id="KW-0630">Potassium</keyword>
<evidence type="ECO:0000313" key="14">
    <source>
        <dbReference type="EMBL" id="OLF50215.1"/>
    </source>
</evidence>
<keyword evidence="5 13" id="KW-0812">Transmembrane</keyword>
<keyword evidence="16" id="KW-1185">Reference proteome</keyword>
<evidence type="ECO:0000256" key="6">
    <source>
        <dbReference type="ARBA" id="ARBA00022826"/>
    </source>
</evidence>